<dbReference type="Gene3D" id="3.30.40.10">
    <property type="entry name" value="Zinc/RING finger domain, C3HC4 (zinc finger)"/>
    <property type="match status" value="1"/>
</dbReference>
<keyword evidence="5" id="KW-1185">Reference proteome</keyword>
<evidence type="ECO:0000256" key="1">
    <source>
        <dbReference type="PROSITE-ProRule" id="PRU00175"/>
    </source>
</evidence>
<dbReference type="PROSITE" id="PS50089">
    <property type="entry name" value="ZF_RING_2"/>
    <property type="match status" value="1"/>
</dbReference>
<feature type="transmembrane region" description="Helical" evidence="2">
    <location>
        <begin position="20"/>
        <end position="41"/>
    </location>
</feature>
<name>A0AA88GU57_NAELO</name>
<keyword evidence="2" id="KW-0472">Membrane</keyword>
<keyword evidence="2" id="KW-0812">Transmembrane</keyword>
<evidence type="ECO:0000313" key="4">
    <source>
        <dbReference type="EMBL" id="KAG2388471.1"/>
    </source>
</evidence>
<evidence type="ECO:0000313" key="5">
    <source>
        <dbReference type="Proteomes" id="UP000816034"/>
    </source>
</evidence>
<dbReference type="InterPro" id="IPR001841">
    <property type="entry name" value="Znf_RING"/>
</dbReference>
<keyword evidence="2" id="KW-1133">Transmembrane helix</keyword>
<organism evidence="4 5">
    <name type="scientific">Naegleria lovaniensis</name>
    <name type="common">Amoeba</name>
    <dbReference type="NCBI Taxonomy" id="51637"/>
    <lineage>
        <taxon>Eukaryota</taxon>
        <taxon>Discoba</taxon>
        <taxon>Heterolobosea</taxon>
        <taxon>Tetramitia</taxon>
        <taxon>Eutetramitia</taxon>
        <taxon>Vahlkampfiidae</taxon>
        <taxon>Naegleria</taxon>
    </lineage>
</organism>
<dbReference type="GeneID" id="68093097"/>
<reference evidence="4 5" key="1">
    <citation type="journal article" date="2018" name="BMC Genomics">
        <title>The genome of Naegleria lovaniensis, the basis for a comparative approach to unravel pathogenicity factors of the human pathogenic amoeba N. fowleri.</title>
        <authorList>
            <person name="Liechti N."/>
            <person name="Schurch N."/>
            <person name="Bruggmann R."/>
            <person name="Wittwer M."/>
        </authorList>
    </citation>
    <scope>NUCLEOTIDE SEQUENCE [LARGE SCALE GENOMIC DNA]</scope>
    <source>
        <strain evidence="4 5">ATCC 30569</strain>
    </source>
</reference>
<sequence length="293" mass="34256">MNTLGDDDFSEKYGFYKYLALIYPSLALLIVESTPTFFNIFGPVLSKLIWWSFCFYEPDGFFAVYYIVKYFSKNQQFFVWYLLAATLRRLFFYYKYHLKNKLTYQDGYVNGARESINLIHVNDFQLLDYTPSQLSQRYNKIQLSYIKKKVADFVKTLSIVISNSNNDQDDSLINEENTKTISNGKCCVCLGDENLDIIFNPCRHMAMCQECFEHFSNECYDNNKPLKCSLCNSIISSISCHKKKRFVANYEPSETFHSSGQMNAQKELLKLGAYVQQNPSIKSRLQNPRIFDE</sequence>
<dbReference type="EMBL" id="PYSW02000010">
    <property type="protein sequence ID" value="KAG2388471.1"/>
    <property type="molecule type" value="Genomic_DNA"/>
</dbReference>
<comment type="caution">
    <text evidence="4">The sequence shown here is derived from an EMBL/GenBank/DDBJ whole genome shotgun (WGS) entry which is preliminary data.</text>
</comment>
<dbReference type="GO" id="GO:0008270">
    <property type="term" value="F:zinc ion binding"/>
    <property type="evidence" value="ECO:0007669"/>
    <property type="project" value="UniProtKB-KW"/>
</dbReference>
<gene>
    <name evidence="4" type="ORF">C9374_000635</name>
</gene>
<dbReference type="InterPro" id="IPR013083">
    <property type="entry name" value="Znf_RING/FYVE/PHD"/>
</dbReference>
<accession>A0AA88GU57</accession>
<keyword evidence="1" id="KW-0862">Zinc</keyword>
<protein>
    <recommendedName>
        <fullName evidence="3">RING-type domain-containing protein</fullName>
    </recommendedName>
</protein>
<feature type="domain" description="RING-type" evidence="3">
    <location>
        <begin position="186"/>
        <end position="232"/>
    </location>
</feature>
<keyword evidence="1" id="KW-0479">Metal-binding</keyword>
<keyword evidence="1" id="KW-0863">Zinc-finger</keyword>
<evidence type="ECO:0000259" key="3">
    <source>
        <dbReference type="PROSITE" id="PS50089"/>
    </source>
</evidence>
<feature type="transmembrane region" description="Helical" evidence="2">
    <location>
        <begin position="48"/>
        <end position="71"/>
    </location>
</feature>
<dbReference type="Proteomes" id="UP000816034">
    <property type="component" value="Unassembled WGS sequence"/>
</dbReference>
<dbReference type="RefSeq" id="XP_044552463.1">
    <property type="nucleotide sequence ID" value="XM_044696200.1"/>
</dbReference>
<evidence type="ECO:0000256" key="2">
    <source>
        <dbReference type="SAM" id="Phobius"/>
    </source>
</evidence>
<proteinExistence type="predicted"/>
<dbReference type="AlphaFoldDB" id="A0AA88GU57"/>